<keyword evidence="1" id="KW-0805">Transcription regulation</keyword>
<evidence type="ECO:0000313" key="6">
    <source>
        <dbReference type="EMBL" id="EYE87638.1"/>
    </source>
</evidence>
<organism evidence="6 7">
    <name type="scientific">Fervidicella metallireducens AeB</name>
    <dbReference type="NCBI Taxonomy" id="1403537"/>
    <lineage>
        <taxon>Bacteria</taxon>
        <taxon>Bacillati</taxon>
        <taxon>Bacillota</taxon>
        <taxon>Clostridia</taxon>
        <taxon>Eubacteriales</taxon>
        <taxon>Clostridiaceae</taxon>
        <taxon>Fervidicella</taxon>
    </lineage>
</organism>
<dbReference type="OrthoDB" id="1730259at2"/>
<dbReference type="SUPFAM" id="SSF88946">
    <property type="entry name" value="Sigma2 domain of RNA polymerase sigma factors"/>
    <property type="match status" value="1"/>
</dbReference>
<dbReference type="GO" id="GO:0016987">
    <property type="term" value="F:sigma factor activity"/>
    <property type="evidence" value="ECO:0007669"/>
    <property type="project" value="UniProtKB-KW"/>
</dbReference>
<comment type="caution">
    <text evidence="6">The sequence shown here is derived from an EMBL/GenBank/DDBJ whole genome shotgun (WGS) entry which is preliminary data.</text>
</comment>
<feature type="domain" description="RNA polymerase sigma-70 region 2" evidence="5">
    <location>
        <begin position="21"/>
        <end position="84"/>
    </location>
</feature>
<dbReference type="RefSeq" id="WP_035381135.1">
    <property type="nucleotide sequence ID" value="NZ_AZQP01000044.1"/>
</dbReference>
<keyword evidence="7" id="KW-1185">Reference proteome</keyword>
<reference evidence="6 7" key="1">
    <citation type="journal article" date="2014" name="Genome Announc.">
        <title>Draft Genome Sequence of Fervidicella metallireducens Strain AeBT, an Iron-Reducing Thermoanaerobe from the Great Artesian Basin.</title>
        <authorList>
            <person name="Patel B.K."/>
        </authorList>
    </citation>
    <scope>NUCLEOTIDE SEQUENCE [LARGE SCALE GENOMIC DNA]</scope>
    <source>
        <strain evidence="6 7">AeB</strain>
    </source>
</reference>
<evidence type="ECO:0000256" key="3">
    <source>
        <dbReference type="ARBA" id="ARBA00023125"/>
    </source>
</evidence>
<dbReference type="Pfam" id="PF04542">
    <property type="entry name" value="Sigma70_r2"/>
    <property type="match status" value="1"/>
</dbReference>
<evidence type="ECO:0000256" key="4">
    <source>
        <dbReference type="ARBA" id="ARBA00023163"/>
    </source>
</evidence>
<dbReference type="PANTHER" id="PTHR30385">
    <property type="entry name" value="SIGMA FACTOR F FLAGELLAR"/>
    <property type="match status" value="1"/>
</dbReference>
<evidence type="ECO:0000256" key="1">
    <source>
        <dbReference type="ARBA" id="ARBA00023015"/>
    </source>
</evidence>
<dbReference type="Gene3D" id="1.10.1740.10">
    <property type="match status" value="1"/>
</dbReference>
<gene>
    <name evidence="6" type="ORF">Q428_12250</name>
</gene>
<dbReference type="NCBIfam" id="TIGR02937">
    <property type="entry name" value="sigma70-ECF"/>
    <property type="match status" value="1"/>
</dbReference>
<dbReference type="InterPro" id="IPR013324">
    <property type="entry name" value="RNA_pol_sigma_r3/r4-like"/>
</dbReference>
<dbReference type="Gene3D" id="1.10.10.10">
    <property type="entry name" value="Winged helix-like DNA-binding domain superfamily/Winged helix DNA-binding domain"/>
    <property type="match status" value="1"/>
</dbReference>
<evidence type="ECO:0000313" key="7">
    <source>
        <dbReference type="Proteomes" id="UP000019681"/>
    </source>
</evidence>
<dbReference type="EMBL" id="AZQP01000044">
    <property type="protein sequence ID" value="EYE87638.1"/>
    <property type="molecule type" value="Genomic_DNA"/>
</dbReference>
<dbReference type="InterPro" id="IPR013325">
    <property type="entry name" value="RNA_pol_sigma_r2"/>
</dbReference>
<dbReference type="GO" id="GO:0006352">
    <property type="term" value="P:DNA-templated transcription initiation"/>
    <property type="evidence" value="ECO:0007669"/>
    <property type="project" value="InterPro"/>
</dbReference>
<name>A0A017RSB2_9CLOT</name>
<dbReference type="InterPro" id="IPR014284">
    <property type="entry name" value="RNA_pol_sigma-70_dom"/>
</dbReference>
<evidence type="ECO:0000259" key="5">
    <source>
        <dbReference type="Pfam" id="PF04542"/>
    </source>
</evidence>
<dbReference type="Proteomes" id="UP000019681">
    <property type="component" value="Unassembled WGS sequence"/>
</dbReference>
<keyword evidence="2" id="KW-0731">Sigma factor</keyword>
<dbReference type="AlphaFoldDB" id="A0A017RSB2"/>
<dbReference type="InterPro" id="IPR036388">
    <property type="entry name" value="WH-like_DNA-bd_sf"/>
</dbReference>
<dbReference type="STRING" id="1403537.Q428_12250"/>
<dbReference type="GO" id="GO:0003677">
    <property type="term" value="F:DNA binding"/>
    <property type="evidence" value="ECO:0007669"/>
    <property type="project" value="UniProtKB-KW"/>
</dbReference>
<accession>A0A017RSB2</accession>
<keyword evidence="3" id="KW-0238">DNA-binding</keyword>
<proteinExistence type="predicted"/>
<sequence>MKELIIKARENEEIKLKILKDFEPLIKKSLKMYLKDMSHFNDGMQEGYLTVLKCIYTYETSSNCPFPAYVKRAVIYSIRDFAKKLKCEVSLDEAINEDGGTLLDILPGDVDIEGDNIHKEDLVRLKEAINMLSEKQREVIEDYFFKNKSMVDICKGKRCHYMAVSGLKERAVKKLREYMEG</sequence>
<keyword evidence="4" id="KW-0804">Transcription</keyword>
<evidence type="ECO:0000256" key="2">
    <source>
        <dbReference type="ARBA" id="ARBA00023082"/>
    </source>
</evidence>
<dbReference type="InterPro" id="IPR007627">
    <property type="entry name" value="RNA_pol_sigma70_r2"/>
</dbReference>
<dbReference type="SUPFAM" id="SSF88659">
    <property type="entry name" value="Sigma3 and sigma4 domains of RNA polymerase sigma factors"/>
    <property type="match status" value="1"/>
</dbReference>
<protein>
    <recommendedName>
        <fullName evidence="5">RNA polymerase sigma-70 region 2 domain-containing protein</fullName>
    </recommendedName>
</protein>